<gene>
    <name evidence="3" type="ORF">OEG84_01295</name>
</gene>
<evidence type="ECO:0000259" key="2">
    <source>
        <dbReference type="Pfam" id="PF03795"/>
    </source>
</evidence>
<dbReference type="Gene3D" id="3.30.70.1060">
    <property type="entry name" value="Dimeric alpha+beta barrel"/>
    <property type="match status" value="1"/>
</dbReference>
<dbReference type="InterPro" id="IPR011008">
    <property type="entry name" value="Dimeric_a/b-barrel"/>
</dbReference>
<keyword evidence="4" id="KW-1185">Reference proteome</keyword>
<dbReference type="Proteomes" id="UP001073227">
    <property type="component" value="Unassembled WGS sequence"/>
</dbReference>
<comment type="similarity">
    <text evidence="1">Belongs to the YciI family.</text>
</comment>
<dbReference type="RefSeq" id="WP_267652062.1">
    <property type="nucleotide sequence ID" value="NZ_JAOVZR010000001.1"/>
</dbReference>
<name>A0ABT3Z3T0_9HYPH</name>
<evidence type="ECO:0000313" key="4">
    <source>
        <dbReference type="Proteomes" id="UP001073227"/>
    </source>
</evidence>
<dbReference type="EMBL" id="JAOVZR010000001">
    <property type="protein sequence ID" value="MCY0146386.1"/>
    <property type="molecule type" value="Genomic_DNA"/>
</dbReference>
<feature type="domain" description="YCII-related" evidence="2">
    <location>
        <begin position="63"/>
        <end position="102"/>
    </location>
</feature>
<sequence length="102" mass="10485">MPEFVFAYHGGKKPETPEAGAKAMEEWGAWFAGMGDAVVNPGNPVGQSWTVSSTGITHDGGANPLSGFTVVKADSMEAAAEMAKGCPILDGGSIEVAQVIEM</sequence>
<organism evidence="3 4">
    <name type="scientific">Hoeflea algicola</name>
    <dbReference type="NCBI Taxonomy" id="2983763"/>
    <lineage>
        <taxon>Bacteria</taxon>
        <taxon>Pseudomonadati</taxon>
        <taxon>Pseudomonadota</taxon>
        <taxon>Alphaproteobacteria</taxon>
        <taxon>Hyphomicrobiales</taxon>
        <taxon>Rhizobiaceae</taxon>
        <taxon>Hoeflea</taxon>
    </lineage>
</organism>
<dbReference type="InterPro" id="IPR005545">
    <property type="entry name" value="YCII"/>
</dbReference>
<accession>A0ABT3Z3T0</accession>
<evidence type="ECO:0000256" key="1">
    <source>
        <dbReference type="ARBA" id="ARBA00007689"/>
    </source>
</evidence>
<dbReference type="Pfam" id="PF03795">
    <property type="entry name" value="YCII"/>
    <property type="match status" value="1"/>
</dbReference>
<comment type="caution">
    <text evidence="3">The sequence shown here is derived from an EMBL/GenBank/DDBJ whole genome shotgun (WGS) entry which is preliminary data.</text>
</comment>
<proteinExistence type="inferred from homology"/>
<dbReference type="SUPFAM" id="SSF54909">
    <property type="entry name" value="Dimeric alpha+beta barrel"/>
    <property type="match status" value="1"/>
</dbReference>
<protein>
    <submittedName>
        <fullName evidence="3">YciI family protein</fullName>
    </submittedName>
</protein>
<reference evidence="3" key="1">
    <citation type="submission" date="2022-10" db="EMBL/GenBank/DDBJ databases">
        <title>Hoeflea sp. G2-23, isolated from marine algae.</title>
        <authorList>
            <person name="Kristyanto S."/>
            <person name="Kim J.M."/>
            <person name="Jeon C.O."/>
        </authorList>
    </citation>
    <scope>NUCLEOTIDE SEQUENCE</scope>
    <source>
        <strain evidence="3">G2-23</strain>
    </source>
</reference>
<evidence type="ECO:0000313" key="3">
    <source>
        <dbReference type="EMBL" id="MCY0146386.1"/>
    </source>
</evidence>